<dbReference type="PANTHER" id="PTHR42898:SF79">
    <property type="entry name" value="NAD(P)-BINDING ROSSMANN-FOLD PROTEIN"/>
    <property type="match status" value="1"/>
</dbReference>
<dbReference type="InterPro" id="IPR002347">
    <property type="entry name" value="SDR_fam"/>
</dbReference>
<dbReference type="InterPro" id="IPR036291">
    <property type="entry name" value="NAD(P)-bd_dom_sf"/>
</dbReference>
<dbReference type="EMBL" id="AWUE01017988">
    <property type="protein sequence ID" value="OMO83357.1"/>
    <property type="molecule type" value="Genomic_DNA"/>
</dbReference>
<keyword evidence="2" id="KW-0560">Oxidoreductase</keyword>
<evidence type="ECO:0000313" key="4">
    <source>
        <dbReference type="EMBL" id="OMO83357.1"/>
    </source>
</evidence>
<reference evidence="5" key="1">
    <citation type="submission" date="2013-09" db="EMBL/GenBank/DDBJ databases">
        <title>Corchorus olitorius genome sequencing.</title>
        <authorList>
            <person name="Alam M."/>
            <person name="Haque M.S."/>
            <person name="Islam M.S."/>
            <person name="Emdad E.M."/>
            <person name="Islam M.M."/>
            <person name="Ahmed B."/>
            <person name="Halim A."/>
            <person name="Hossen Q.M.M."/>
            <person name="Hossain M.Z."/>
            <person name="Ahmed R."/>
            <person name="Khan M.M."/>
            <person name="Islam R."/>
            <person name="Rashid M.M."/>
            <person name="Khan S.A."/>
            <person name="Rahman M.S."/>
            <person name="Alam M."/>
            <person name="Yahiya A.S."/>
            <person name="Khan M.S."/>
            <person name="Azam M.S."/>
            <person name="Haque T."/>
            <person name="Lashkar M.Z.H."/>
            <person name="Akhand A.I."/>
            <person name="Morshed G."/>
            <person name="Roy S."/>
            <person name="Uddin K.S."/>
            <person name="Rabeya T."/>
            <person name="Hossain A.S."/>
            <person name="Chowdhury A."/>
            <person name="Snigdha A.R."/>
            <person name="Mortoza M.S."/>
            <person name="Matin S.A."/>
            <person name="Hoque S.M.E."/>
            <person name="Islam M.K."/>
            <person name="Roy D.K."/>
            <person name="Haider R."/>
            <person name="Moosa M.M."/>
            <person name="Elias S.M."/>
            <person name="Hasan A.M."/>
            <person name="Jahan S."/>
            <person name="Shafiuddin M."/>
            <person name="Mahmood N."/>
            <person name="Shommy N.S."/>
        </authorList>
    </citation>
    <scope>NUCLEOTIDE SEQUENCE [LARGE SCALE GENOMIC DNA]</scope>
    <source>
        <strain evidence="5">cv. O-4</strain>
    </source>
</reference>
<proteinExistence type="inferred from homology"/>
<dbReference type="Gene3D" id="3.40.50.720">
    <property type="entry name" value="NAD(P)-binding Rossmann-like Domain"/>
    <property type="match status" value="2"/>
</dbReference>
<comment type="caution">
    <text evidence="4">The sequence shown here is derived from an EMBL/GenBank/DDBJ whole genome shotgun (WGS) entry which is preliminary data.</text>
</comment>
<dbReference type="InterPro" id="IPR045000">
    <property type="entry name" value="TR"/>
</dbReference>
<dbReference type="Proteomes" id="UP000187203">
    <property type="component" value="Unassembled WGS sequence"/>
</dbReference>
<evidence type="ECO:0000313" key="5">
    <source>
        <dbReference type="Proteomes" id="UP000187203"/>
    </source>
</evidence>
<dbReference type="AlphaFoldDB" id="A0A1R3ILA8"/>
<keyword evidence="1" id="KW-0521">NADP</keyword>
<dbReference type="Pfam" id="PF00106">
    <property type="entry name" value="adh_short"/>
    <property type="match status" value="1"/>
</dbReference>
<evidence type="ECO:0000256" key="1">
    <source>
        <dbReference type="ARBA" id="ARBA00022857"/>
    </source>
</evidence>
<dbReference type="SUPFAM" id="SSF51735">
    <property type="entry name" value="NAD(P)-binding Rossmann-fold domains"/>
    <property type="match status" value="1"/>
</dbReference>
<accession>A0A1R3ILA8</accession>
<evidence type="ECO:0000256" key="3">
    <source>
        <dbReference type="ARBA" id="ARBA00025714"/>
    </source>
</evidence>
<organism evidence="4 5">
    <name type="scientific">Corchorus olitorius</name>
    <dbReference type="NCBI Taxonomy" id="93759"/>
    <lineage>
        <taxon>Eukaryota</taxon>
        <taxon>Viridiplantae</taxon>
        <taxon>Streptophyta</taxon>
        <taxon>Embryophyta</taxon>
        <taxon>Tracheophyta</taxon>
        <taxon>Spermatophyta</taxon>
        <taxon>Magnoliopsida</taxon>
        <taxon>eudicotyledons</taxon>
        <taxon>Gunneridae</taxon>
        <taxon>Pentapetalae</taxon>
        <taxon>rosids</taxon>
        <taxon>malvids</taxon>
        <taxon>Malvales</taxon>
        <taxon>Malvaceae</taxon>
        <taxon>Grewioideae</taxon>
        <taxon>Apeibeae</taxon>
        <taxon>Corchorus</taxon>
    </lineage>
</organism>
<keyword evidence="5" id="KW-1185">Reference proteome</keyword>
<dbReference type="STRING" id="93759.A0A1R3ILA8"/>
<dbReference type="OrthoDB" id="417891at2759"/>
<dbReference type="Pfam" id="PF13561">
    <property type="entry name" value="adh_short_C2"/>
    <property type="match status" value="1"/>
</dbReference>
<comment type="similarity">
    <text evidence="3">Belongs to the short-chain dehydrogenases/reductases (SDR) family. SDR65C subfamily.</text>
</comment>
<dbReference type="PANTHER" id="PTHR42898">
    <property type="entry name" value="TROPINONE REDUCTASE"/>
    <property type="match status" value="1"/>
</dbReference>
<name>A0A1R3ILA8_9ROSI</name>
<dbReference type="PRINTS" id="PR00081">
    <property type="entry name" value="GDHRDH"/>
</dbReference>
<evidence type="ECO:0000256" key="2">
    <source>
        <dbReference type="ARBA" id="ARBA00023002"/>
    </source>
</evidence>
<sequence>MDEAANTSINDNMRWSLHGMTALVTGGTKRIGHAIVEELAGLGAKVHTCSRTETDLNKCLLEWQAKGFDFEVTGSVCDVTSQAQRQELLSTVSSEFNGKLNILVKLIPFEILLPLSGAGSVVFLSSTAGLIPVKSAPVYGVMKGAMNQLTKQLACEWGGDNIRVNAVAPALIRTPLSEAYFANESSVKAFISRTPMGRTGEPKEVSSVVAFLCLPAASYVTGQIVCVDGGITLNGLLFPYNIS</sequence>
<gene>
    <name evidence="4" type="ORF">COLO4_22578</name>
</gene>
<dbReference type="GO" id="GO:0016491">
    <property type="term" value="F:oxidoreductase activity"/>
    <property type="evidence" value="ECO:0007669"/>
    <property type="project" value="UniProtKB-KW"/>
</dbReference>
<protein>
    <submittedName>
        <fullName evidence="4">Short-chain dehydrogenase/reductase SDR</fullName>
    </submittedName>
</protein>